<dbReference type="Proteomes" id="UP000267342">
    <property type="component" value="Chromosome"/>
</dbReference>
<dbReference type="Gene3D" id="1.10.10.10">
    <property type="entry name" value="Winged helix-like DNA-binding domain superfamily/Winged helix DNA-binding domain"/>
    <property type="match status" value="1"/>
</dbReference>
<evidence type="ECO:0000313" key="2">
    <source>
        <dbReference type="Proteomes" id="UP000267342"/>
    </source>
</evidence>
<dbReference type="InterPro" id="IPR036388">
    <property type="entry name" value="WH-like_DNA-bd_sf"/>
</dbReference>
<dbReference type="RefSeq" id="WP_267878428.1">
    <property type="nucleotide sequence ID" value="NZ_AP018933.1"/>
</dbReference>
<name>A0A348HEQ9_9GAMM</name>
<sequence length="42" mass="4755">MYLYETIADTLERSIERGQLPAGTRLASIRTMRVPMVSASIR</sequence>
<protein>
    <submittedName>
        <fullName evidence="1">Transcriptional regulator, MocR family</fullName>
    </submittedName>
</protein>
<keyword evidence="2" id="KW-1185">Reference proteome</keyword>
<evidence type="ECO:0000313" key="1">
    <source>
        <dbReference type="EMBL" id="BBG30111.1"/>
    </source>
</evidence>
<dbReference type="AlphaFoldDB" id="A0A348HEQ9"/>
<accession>A0A348HEQ9</accession>
<gene>
    <name evidence="1" type="ORF">ZBT109_1351</name>
</gene>
<dbReference type="EMBL" id="AP018933">
    <property type="protein sequence ID" value="BBG30111.1"/>
    <property type="molecule type" value="Genomic_DNA"/>
</dbReference>
<organism evidence="1 2">
    <name type="scientific">Zymobacter palmae</name>
    <dbReference type="NCBI Taxonomy" id="33074"/>
    <lineage>
        <taxon>Bacteria</taxon>
        <taxon>Pseudomonadati</taxon>
        <taxon>Pseudomonadota</taxon>
        <taxon>Gammaproteobacteria</taxon>
        <taxon>Oceanospirillales</taxon>
        <taxon>Halomonadaceae</taxon>
        <taxon>Zymobacter group</taxon>
        <taxon>Zymobacter</taxon>
    </lineage>
</organism>
<proteinExistence type="predicted"/>
<dbReference type="KEGG" id="zpl:ZBT109_1351"/>
<reference evidence="1 2" key="1">
    <citation type="submission" date="2018-09" db="EMBL/GenBank/DDBJ databases">
        <title>Zymobacter palmae IAM14233 (=T109) whole genome analysis.</title>
        <authorList>
            <person name="Yanase H."/>
        </authorList>
    </citation>
    <scope>NUCLEOTIDE SEQUENCE [LARGE SCALE GENOMIC DNA]</scope>
    <source>
        <strain evidence="1 2">IAM14233</strain>
    </source>
</reference>